<dbReference type="RefSeq" id="XP_012898965.1">
    <property type="nucleotide sequence ID" value="XM_013043511.1"/>
</dbReference>
<dbReference type="InParanoid" id="D8MA28"/>
<dbReference type="Proteomes" id="UP000008312">
    <property type="component" value="Unassembled WGS sequence"/>
</dbReference>
<evidence type="ECO:0000313" key="2">
    <source>
        <dbReference type="EMBL" id="CBK24917.2"/>
    </source>
</evidence>
<evidence type="ECO:0000313" key="3">
    <source>
        <dbReference type="Proteomes" id="UP000008312"/>
    </source>
</evidence>
<feature type="region of interest" description="Disordered" evidence="1">
    <location>
        <begin position="1"/>
        <end position="73"/>
    </location>
</feature>
<sequence length="103" mass="10988">MKATIENTEGHVGEVVIERNDLTTLPPTTEAPTTVTPTTEDPTTIPPTTEAPTTEVPTTEAPTTEVPTTEVPLPSCPEGLVAYRIVREYGANPSSSETLTFYS</sequence>
<evidence type="ECO:0000256" key="1">
    <source>
        <dbReference type="SAM" id="MobiDB-lite"/>
    </source>
</evidence>
<protein>
    <submittedName>
        <fullName evidence="2">Uncharacterized protein</fullName>
    </submittedName>
</protein>
<organism evidence="2">
    <name type="scientific">Blastocystis hominis</name>
    <dbReference type="NCBI Taxonomy" id="12968"/>
    <lineage>
        <taxon>Eukaryota</taxon>
        <taxon>Sar</taxon>
        <taxon>Stramenopiles</taxon>
        <taxon>Bigyra</taxon>
        <taxon>Opalozoa</taxon>
        <taxon>Opalinata</taxon>
        <taxon>Blastocystidae</taxon>
        <taxon>Blastocystis</taxon>
    </lineage>
</organism>
<dbReference type="AlphaFoldDB" id="D8MA28"/>
<proteinExistence type="predicted"/>
<gene>
    <name evidence="2" type="ORF">GSBLH_T00004582001</name>
</gene>
<dbReference type="EMBL" id="FN668689">
    <property type="protein sequence ID" value="CBK24917.2"/>
    <property type="molecule type" value="Genomic_DNA"/>
</dbReference>
<accession>D8MA28</accession>
<reference evidence="2" key="1">
    <citation type="submission" date="2010-02" db="EMBL/GenBank/DDBJ databases">
        <title>Sequencing and annotation of the Blastocystis hominis genome.</title>
        <authorList>
            <person name="Wincker P."/>
        </authorList>
    </citation>
    <scope>NUCLEOTIDE SEQUENCE</scope>
    <source>
        <strain evidence="2">Singapore isolate B</strain>
    </source>
</reference>
<name>D8MA28_BLAHO</name>
<feature type="compositionally biased region" description="Basic and acidic residues" evidence="1">
    <location>
        <begin position="8"/>
        <end position="21"/>
    </location>
</feature>
<feature type="compositionally biased region" description="Low complexity" evidence="1">
    <location>
        <begin position="22"/>
        <end position="73"/>
    </location>
</feature>
<keyword evidence="3" id="KW-1185">Reference proteome</keyword>
<dbReference type="GeneID" id="24921602"/>